<proteinExistence type="predicted"/>
<evidence type="ECO:0000259" key="4">
    <source>
        <dbReference type="SMART" id="SM00828"/>
    </source>
</evidence>
<dbReference type="EMBL" id="VCKX01000013">
    <property type="protein sequence ID" value="TMR37873.1"/>
    <property type="molecule type" value="Genomic_DNA"/>
</dbReference>
<dbReference type="InterPro" id="IPR050447">
    <property type="entry name" value="Erg6_SMT_methyltransf"/>
</dbReference>
<dbReference type="Proteomes" id="UP000306628">
    <property type="component" value="Unassembled WGS sequence"/>
</dbReference>
<dbReference type="Pfam" id="PF08241">
    <property type="entry name" value="Methyltransf_11"/>
    <property type="match status" value="1"/>
</dbReference>
<dbReference type="SUPFAM" id="SSF53335">
    <property type="entry name" value="S-adenosyl-L-methionine-dependent methyltransferases"/>
    <property type="match status" value="1"/>
</dbReference>
<evidence type="ECO:0000256" key="3">
    <source>
        <dbReference type="ARBA" id="ARBA00022691"/>
    </source>
</evidence>
<name>A0A5S4GY18_9ACTN</name>
<evidence type="ECO:0000256" key="2">
    <source>
        <dbReference type="ARBA" id="ARBA00022679"/>
    </source>
</evidence>
<evidence type="ECO:0000313" key="6">
    <source>
        <dbReference type="Proteomes" id="UP000306628"/>
    </source>
</evidence>
<organism evidence="5 6">
    <name type="scientific">Nonomuraea zeae</name>
    <dbReference type="NCBI Taxonomy" id="1642303"/>
    <lineage>
        <taxon>Bacteria</taxon>
        <taxon>Bacillati</taxon>
        <taxon>Actinomycetota</taxon>
        <taxon>Actinomycetes</taxon>
        <taxon>Streptosporangiales</taxon>
        <taxon>Streptosporangiaceae</taxon>
        <taxon>Nonomuraea</taxon>
    </lineage>
</organism>
<evidence type="ECO:0000313" key="5">
    <source>
        <dbReference type="EMBL" id="TMR37873.1"/>
    </source>
</evidence>
<sequence>MLTEANPCSADEVGAFYDRLGGYFATVFGDDNIHFGYWDDADDDAGSGLAQDRLTRMALAWLSPAAEHWVLDVGCGTGGPGRLAVRETGCSVAGVTVSRSQVEQAHRTAVREGVAGRLRVQRADAMALPFPAESFDAVLALESIFHMADRRRAFAEISRVLRPGGRVAITDIVRVGPMTGALGAHIQRTLGCAPLAGVEDYPPALAAAGLRVRELRDISAHSRRSVEQIHERHLSHEGELRAHCGDAFIDALLDDWPAVLAAFGHSLGYVFVTADKPASA</sequence>
<protein>
    <submittedName>
        <fullName evidence="5">Methyltransferase domain-containing protein</fullName>
    </submittedName>
</protein>
<keyword evidence="3" id="KW-0949">S-adenosyl-L-methionine</keyword>
<keyword evidence="2 5" id="KW-0808">Transferase</keyword>
<gene>
    <name evidence="5" type="ORF">ETD85_06490</name>
</gene>
<dbReference type="Gene3D" id="3.40.50.150">
    <property type="entry name" value="Vaccinia Virus protein VP39"/>
    <property type="match status" value="1"/>
</dbReference>
<dbReference type="PANTHER" id="PTHR44068">
    <property type="entry name" value="ZGC:194242"/>
    <property type="match status" value="1"/>
</dbReference>
<dbReference type="RefSeq" id="WP_138688681.1">
    <property type="nucleotide sequence ID" value="NZ_JBHSAZ010000013.1"/>
</dbReference>
<dbReference type="SMART" id="SM00828">
    <property type="entry name" value="PKS_MT"/>
    <property type="match status" value="1"/>
</dbReference>
<feature type="domain" description="Polyketide synthase-like methyltransferase" evidence="4">
    <location>
        <begin position="46"/>
        <end position="262"/>
    </location>
</feature>
<evidence type="ECO:0000256" key="1">
    <source>
        <dbReference type="ARBA" id="ARBA00022603"/>
    </source>
</evidence>
<reference evidence="5 6" key="1">
    <citation type="submission" date="2019-05" db="EMBL/GenBank/DDBJ databases">
        <title>Draft genome sequence of Nonomuraea zeae DSM 100528.</title>
        <authorList>
            <person name="Saricaoglu S."/>
            <person name="Isik K."/>
        </authorList>
    </citation>
    <scope>NUCLEOTIDE SEQUENCE [LARGE SCALE GENOMIC DNA]</scope>
    <source>
        <strain evidence="5 6">DSM 100528</strain>
    </source>
</reference>
<keyword evidence="6" id="KW-1185">Reference proteome</keyword>
<dbReference type="PANTHER" id="PTHR44068:SF11">
    <property type="entry name" value="GERANYL DIPHOSPHATE 2-C-METHYLTRANSFERASE"/>
    <property type="match status" value="1"/>
</dbReference>
<dbReference type="InterPro" id="IPR029063">
    <property type="entry name" value="SAM-dependent_MTases_sf"/>
</dbReference>
<dbReference type="OrthoDB" id="9769602at2"/>
<dbReference type="GO" id="GO:0032259">
    <property type="term" value="P:methylation"/>
    <property type="evidence" value="ECO:0007669"/>
    <property type="project" value="UniProtKB-KW"/>
</dbReference>
<comment type="caution">
    <text evidence="5">The sequence shown here is derived from an EMBL/GenBank/DDBJ whole genome shotgun (WGS) entry which is preliminary data.</text>
</comment>
<dbReference type="InterPro" id="IPR013216">
    <property type="entry name" value="Methyltransf_11"/>
</dbReference>
<dbReference type="InterPro" id="IPR020803">
    <property type="entry name" value="MeTfrase_dom"/>
</dbReference>
<dbReference type="CDD" id="cd02440">
    <property type="entry name" value="AdoMet_MTases"/>
    <property type="match status" value="1"/>
</dbReference>
<keyword evidence="1 5" id="KW-0489">Methyltransferase</keyword>
<accession>A0A5S4GY18</accession>
<dbReference type="AlphaFoldDB" id="A0A5S4GY18"/>
<dbReference type="GO" id="GO:0008757">
    <property type="term" value="F:S-adenosylmethionine-dependent methyltransferase activity"/>
    <property type="evidence" value="ECO:0007669"/>
    <property type="project" value="InterPro"/>
</dbReference>